<dbReference type="RefSeq" id="WP_228398502.1">
    <property type="nucleotide sequence ID" value="NZ_JADRCP010000003.1"/>
</dbReference>
<dbReference type="EMBL" id="JADRCQ010000003">
    <property type="protein sequence ID" value="MBK5073720.1"/>
    <property type="molecule type" value="Genomic_DNA"/>
</dbReference>
<evidence type="ECO:0000313" key="4">
    <source>
        <dbReference type="Proteomes" id="UP000807542"/>
    </source>
</evidence>
<dbReference type="Pfam" id="PF12961">
    <property type="entry name" value="DUF3850"/>
    <property type="match status" value="1"/>
</dbReference>
<sequence>MKIHQLKILPEHFDPVFQGIKTAEVRYNDRQYQVGDVLELKEWIPDRFTGSKLWRTVLHVAELKDFKDGYVLLSLRPSFSYEIRTTESL</sequence>
<evidence type="ECO:0000313" key="5">
    <source>
        <dbReference type="Proteomes" id="UP001296969"/>
    </source>
</evidence>
<feature type="domain" description="DUF3850" evidence="1">
    <location>
        <begin position="3"/>
        <end position="74"/>
    </location>
</feature>
<dbReference type="Proteomes" id="UP001296969">
    <property type="component" value="Unassembled WGS sequence"/>
</dbReference>
<dbReference type="Proteomes" id="UP000807542">
    <property type="component" value="Unassembled WGS sequence"/>
</dbReference>
<proteinExistence type="predicted"/>
<reference evidence="3 5" key="1">
    <citation type="submission" date="2020-11" db="EMBL/GenBank/DDBJ databases">
        <title>Insectihabitans protaetiae gen. nov. sp. nov. and Insectihabitans allomyrinae sp. nov., isolated from larvae of Protaetia brevitarsis seulensis and Allomyrina dichotoma, respectively.</title>
        <authorList>
            <person name="Lee S.D."/>
            <person name="Byeon Y.-S."/>
            <person name="Kim S.-M."/>
            <person name="Yang H.L."/>
            <person name="Kim I.S."/>
        </authorList>
    </citation>
    <scope>NUCLEOTIDE SEQUENCE</scope>
    <source>
        <strain evidence="3">CWB-B4</strain>
        <strain evidence="2 5">CWB-B43</strain>
    </source>
</reference>
<evidence type="ECO:0000313" key="2">
    <source>
        <dbReference type="EMBL" id="MBK5073720.1"/>
    </source>
</evidence>
<dbReference type="InterPro" id="IPR039440">
    <property type="entry name" value="DUF3850"/>
</dbReference>
<gene>
    <name evidence="3" type="ORF">I2492_13770</name>
    <name evidence="2" type="ORF">I2493_11935</name>
</gene>
<keyword evidence="5" id="KW-1185">Reference proteome</keyword>
<accession>A0A9D7AJL8</accession>
<evidence type="ECO:0000259" key="1">
    <source>
        <dbReference type="Pfam" id="PF12961"/>
    </source>
</evidence>
<comment type="caution">
    <text evidence="3">The sequence shown here is derived from an EMBL/GenBank/DDBJ whole genome shotgun (WGS) entry which is preliminary data.</text>
</comment>
<dbReference type="AlphaFoldDB" id="A0A9D7AJL8"/>
<organism evidence="3 4">
    <name type="scientific">Limnobaculum xujianqingii</name>
    <dbReference type="NCBI Taxonomy" id="2738837"/>
    <lineage>
        <taxon>Bacteria</taxon>
        <taxon>Pseudomonadati</taxon>
        <taxon>Pseudomonadota</taxon>
        <taxon>Gammaproteobacteria</taxon>
        <taxon>Enterobacterales</taxon>
        <taxon>Budviciaceae</taxon>
        <taxon>Limnobaculum</taxon>
    </lineage>
</organism>
<name>A0A9D7AJL8_9GAMM</name>
<dbReference type="EMBL" id="JADRCP010000003">
    <property type="protein sequence ID" value="MBK5177386.1"/>
    <property type="molecule type" value="Genomic_DNA"/>
</dbReference>
<evidence type="ECO:0000313" key="3">
    <source>
        <dbReference type="EMBL" id="MBK5177386.1"/>
    </source>
</evidence>
<dbReference type="InterPro" id="IPR015947">
    <property type="entry name" value="PUA-like_sf"/>
</dbReference>
<dbReference type="Gene3D" id="2.30.130.30">
    <property type="entry name" value="Hypothetical protein"/>
    <property type="match status" value="1"/>
</dbReference>
<dbReference type="SUPFAM" id="SSF88697">
    <property type="entry name" value="PUA domain-like"/>
    <property type="match status" value="1"/>
</dbReference>
<protein>
    <submittedName>
        <fullName evidence="3">DUF3850 domain-containing protein</fullName>
    </submittedName>
</protein>